<name>A0A3P7N4Y0_DIBLA</name>
<dbReference type="OrthoDB" id="10478604at2759"/>
<sequence length="80" mass="8704">MKSFYGIKIWKPVMQTTATTTSTHTPTPSTTIMEVCATSDKPLMTGSSSSHFDEPSCFLPNLTGQIPTMPKHVFLNTLPG</sequence>
<dbReference type="AlphaFoldDB" id="A0A3P7N4Y0"/>
<reference evidence="1 2" key="1">
    <citation type="submission" date="2018-11" db="EMBL/GenBank/DDBJ databases">
        <authorList>
            <consortium name="Pathogen Informatics"/>
        </authorList>
    </citation>
    <scope>NUCLEOTIDE SEQUENCE [LARGE SCALE GENOMIC DNA]</scope>
</reference>
<keyword evidence="2" id="KW-1185">Reference proteome</keyword>
<proteinExistence type="predicted"/>
<protein>
    <submittedName>
        <fullName evidence="1">Uncharacterized protein</fullName>
    </submittedName>
</protein>
<dbReference type="EMBL" id="UYRU01090938">
    <property type="protein sequence ID" value="VDN37455.1"/>
    <property type="molecule type" value="Genomic_DNA"/>
</dbReference>
<evidence type="ECO:0000313" key="1">
    <source>
        <dbReference type="EMBL" id="VDN37455.1"/>
    </source>
</evidence>
<evidence type="ECO:0000313" key="2">
    <source>
        <dbReference type="Proteomes" id="UP000281553"/>
    </source>
</evidence>
<organism evidence="1 2">
    <name type="scientific">Dibothriocephalus latus</name>
    <name type="common">Fish tapeworm</name>
    <name type="synonym">Diphyllobothrium latum</name>
    <dbReference type="NCBI Taxonomy" id="60516"/>
    <lineage>
        <taxon>Eukaryota</taxon>
        <taxon>Metazoa</taxon>
        <taxon>Spiralia</taxon>
        <taxon>Lophotrochozoa</taxon>
        <taxon>Platyhelminthes</taxon>
        <taxon>Cestoda</taxon>
        <taxon>Eucestoda</taxon>
        <taxon>Diphyllobothriidea</taxon>
        <taxon>Diphyllobothriidae</taxon>
        <taxon>Dibothriocephalus</taxon>
    </lineage>
</organism>
<accession>A0A3P7N4Y0</accession>
<gene>
    <name evidence="1" type="ORF">DILT_LOCUS17323</name>
</gene>
<dbReference type="Proteomes" id="UP000281553">
    <property type="component" value="Unassembled WGS sequence"/>
</dbReference>